<organism evidence="4 5">
    <name type="scientific">Spirosoma arboris</name>
    <dbReference type="NCBI Taxonomy" id="2682092"/>
    <lineage>
        <taxon>Bacteria</taxon>
        <taxon>Pseudomonadati</taxon>
        <taxon>Bacteroidota</taxon>
        <taxon>Cytophagia</taxon>
        <taxon>Cytophagales</taxon>
        <taxon>Cytophagaceae</taxon>
        <taxon>Spirosoma</taxon>
    </lineage>
</organism>
<feature type="domain" description="Putative beta-lactamase-inhibitor-like PepSY-like" evidence="3">
    <location>
        <begin position="173"/>
        <end position="232"/>
    </location>
</feature>
<evidence type="ECO:0000313" key="5">
    <source>
        <dbReference type="Proteomes" id="UP000436006"/>
    </source>
</evidence>
<evidence type="ECO:0000313" key="4">
    <source>
        <dbReference type="EMBL" id="MVM32871.1"/>
    </source>
</evidence>
<keyword evidence="2" id="KW-0732">Signal</keyword>
<dbReference type="AlphaFoldDB" id="A0A7K1SGF6"/>
<dbReference type="Gene3D" id="3.40.1420.30">
    <property type="match status" value="2"/>
</dbReference>
<dbReference type="Pfam" id="PF11396">
    <property type="entry name" value="PepSY_like"/>
    <property type="match status" value="2"/>
</dbReference>
<dbReference type="InterPro" id="IPR021533">
    <property type="entry name" value="PepSY-like"/>
</dbReference>
<feature type="domain" description="Putative beta-lactamase-inhibitor-like PepSY-like" evidence="3">
    <location>
        <begin position="50"/>
        <end position="106"/>
    </location>
</feature>
<keyword evidence="5" id="KW-1185">Reference proteome</keyword>
<dbReference type="RefSeq" id="WP_157587596.1">
    <property type="nucleotide sequence ID" value="NZ_WPIN01000009.1"/>
</dbReference>
<feature type="region of interest" description="Disordered" evidence="1">
    <location>
        <begin position="118"/>
        <end position="171"/>
    </location>
</feature>
<sequence length="239" mass="25061">MKTLLVFSCVVALVVGLNACNKTAVDPTADASARSSTVTSTSLTGPHSLTAVDVASLPAAITTYITTNYAGATIKDARKDADGNFLIAITVNNSLKLLLFKADGTFVKEAEMRFGHAPGDSLHHRMPGDSARHHMPGDSAHHHMPGDSLHHPKPTVGDTTHHSRPGGAGPELTEVAVSSLPAAITTYITTNYAGATINKAAQDKTTSDYIVSITTSDNKRGVLLFSSDGTFKKALIGKR</sequence>
<dbReference type="Proteomes" id="UP000436006">
    <property type="component" value="Unassembled WGS sequence"/>
</dbReference>
<feature type="compositionally biased region" description="Basic and acidic residues" evidence="1">
    <location>
        <begin position="121"/>
        <end position="150"/>
    </location>
</feature>
<dbReference type="EMBL" id="WPIN01000009">
    <property type="protein sequence ID" value="MVM32871.1"/>
    <property type="molecule type" value="Genomic_DNA"/>
</dbReference>
<protein>
    <recommendedName>
        <fullName evidence="3">Putative beta-lactamase-inhibitor-like PepSY-like domain-containing protein</fullName>
    </recommendedName>
</protein>
<evidence type="ECO:0000256" key="1">
    <source>
        <dbReference type="SAM" id="MobiDB-lite"/>
    </source>
</evidence>
<feature type="signal peptide" evidence="2">
    <location>
        <begin position="1"/>
        <end position="24"/>
    </location>
</feature>
<proteinExistence type="predicted"/>
<dbReference type="SUPFAM" id="SSF160574">
    <property type="entry name" value="BT0923-like"/>
    <property type="match status" value="2"/>
</dbReference>
<evidence type="ECO:0000259" key="3">
    <source>
        <dbReference type="Pfam" id="PF11396"/>
    </source>
</evidence>
<name>A0A7K1SGF6_9BACT</name>
<evidence type="ECO:0000256" key="2">
    <source>
        <dbReference type="SAM" id="SignalP"/>
    </source>
</evidence>
<comment type="caution">
    <text evidence="4">The sequence shown here is derived from an EMBL/GenBank/DDBJ whole genome shotgun (WGS) entry which is preliminary data.</text>
</comment>
<reference evidence="4 5" key="1">
    <citation type="submission" date="2019-12" db="EMBL/GenBank/DDBJ databases">
        <title>Spirosoma sp. HMF4905 genome sequencing and assembly.</title>
        <authorList>
            <person name="Kang H."/>
            <person name="Cha I."/>
            <person name="Kim H."/>
            <person name="Joh K."/>
        </authorList>
    </citation>
    <scope>NUCLEOTIDE SEQUENCE [LARGE SCALE GENOMIC DNA]</scope>
    <source>
        <strain evidence="4 5">HMF4905</strain>
    </source>
</reference>
<accession>A0A7K1SGF6</accession>
<feature type="chain" id="PRO_5029763786" description="Putative beta-lactamase-inhibitor-like PepSY-like domain-containing protein" evidence="2">
    <location>
        <begin position="25"/>
        <end position="239"/>
    </location>
</feature>
<gene>
    <name evidence="4" type="ORF">GO755_22720</name>
</gene>